<name>A0A0L0W8R2_GOTPU</name>
<dbReference type="Pfam" id="PF14595">
    <property type="entry name" value="Thioredoxin_9"/>
    <property type="match status" value="1"/>
</dbReference>
<keyword evidence="2" id="KW-1185">Reference proteome</keyword>
<accession>A0A0L0W8R2</accession>
<dbReference type="STRING" id="1503.CLPU_10c00020"/>
<evidence type="ECO:0000313" key="2">
    <source>
        <dbReference type="Proteomes" id="UP000037267"/>
    </source>
</evidence>
<dbReference type="OrthoDB" id="6120799at2"/>
<comment type="caution">
    <text evidence="1">The sequence shown here is derived from an EMBL/GenBank/DDBJ whole genome shotgun (WGS) entry which is preliminary data.</text>
</comment>
<dbReference type="Gene3D" id="3.40.30.10">
    <property type="entry name" value="Glutaredoxin"/>
    <property type="match status" value="1"/>
</dbReference>
<protein>
    <recommendedName>
        <fullName evidence="3">Thioredoxin</fullName>
    </recommendedName>
</protein>
<dbReference type="RefSeq" id="WP_050355601.1">
    <property type="nucleotide sequence ID" value="NZ_LGSS01000010.1"/>
</dbReference>
<gene>
    <name evidence="1" type="ORF">CLPU_10c00020</name>
</gene>
<organism evidence="1 2">
    <name type="scientific">Gottschalkia purinilytica</name>
    <name type="common">Clostridium purinilyticum</name>
    <dbReference type="NCBI Taxonomy" id="1503"/>
    <lineage>
        <taxon>Bacteria</taxon>
        <taxon>Bacillati</taxon>
        <taxon>Bacillota</taxon>
        <taxon>Tissierellia</taxon>
        <taxon>Tissierellales</taxon>
        <taxon>Gottschalkiaceae</taxon>
        <taxon>Gottschalkia</taxon>
    </lineage>
</organism>
<proteinExistence type="predicted"/>
<dbReference type="SUPFAM" id="SSF52833">
    <property type="entry name" value="Thioredoxin-like"/>
    <property type="match status" value="1"/>
</dbReference>
<dbReference type="InterPro" id="IPR036249">
    <property type="entry name" value="Thioredoxin-like_sf"/>
</dbReference>
<evidence type="ECO:0008006" key="3">
    <source>
        <dbReference type="Google" id="ProtNLM"/>
    </source>
</evidence>
<evidence type="ECO:0000313" key="1">
    <source>
        <dbReference type="EMBL" id="KNF07948.1"/>
    </source>
</evidence>
<sequence>MKIKDLFDEGLTFDEFIKTDTGSYREKTLEILDKITFEEEYINKIKSIKHKVNILVCAEMWCPDCMINLPVIQKMKQYNNNIEISIIEKEGNEEFFKEFCPSEKIKIPTFIIYDENFKELGTFIEHPKALKEIVAKGNEPNIIVCMRKYNKGEYAQETLKDILEVI</sequence>
<dbReference type="AlphaFoldDB" id="A0A0L0W8R2"/>
<dbReference type="Proteomes" id="UP000037267">
    <property type="component" value="Unassembled WGS sequence"/>
</dbReference>
<dbReference type="EMBL" id="LGSS01000010">
    <property type="protein sequence ID" value="KNF07948.1"/>
    <property type="molecule type" value="Genomic_DNA"/>
</dbReference>
<reference evidence="2" key="1">
    <citation type="submission" date="2015-07" db="EMBL/GenBank/DDBJ databases">
        <title>Draft genome sequence of the purine-degrading Gottschalkia purinilyticum DSM 1384 (formerly Clostridium purinilyticum).</title>
        <authorList>
            <person name="Poehlein A."/>
            <person name="Schiel-Bengelsdorf B."/>
            <person name="Bengelsdorf F.R."/>
            <person name="Daniel R."/>
            <person name="Duerre P."/>
        </authorList>
    </citation>
    <scope>NUCLEOTIDE SEQUENCE [LARGE SCALE GENOMIC DNA]</scope>
    <source>
        <strain evidence="2">DSM 1384</strain>
    </source>
</reference>